<dbReference type="EMBL" id="PYDT01000009">
    <property type="protein sequence ID" value="THU50854.1"/>
    <property type="molecule type" value="Genomic_DNA"/>
</dbReference>
<feature type="region of interest" description="Disordered" evidence="2">
    <location>
        <begin position="580"/>
        <end position="601"/>
    </location>
</feature>
<feature type="region of interest" description="Disordered" evidence="2">
    <location>
        <begin position="151"/>
        <end position="172"/>
    </location>
</feature>
<comment type="caution">
    <text evidence="3">The sequence shown here is derived from an EMBL/GenBank/DDBJ whole genome shotgun (WGS) entry which is preliminary data.</text>
</comment>
<dbReference type="AlphaFoldDB" id="A0A4S8IRP3"/>
<feature type="region of interest" description="Disordered" evidence="2">
    <location>
        <begin position="368"/>
        <end position="494"/>
    </location>
</feature>
<comment type="similarity">
    <text evidence="1">Belongs to the IST1 family.</text>
</comment>
<feature type="compositionally biased region" description="Basic and acidic residues" evidence="2">
    <location>
        <begin position="371"/>
        <end position="385"/>
    </location>
</feature>
<evidence type="ECO:0000256" key="2">
    <source>
        <dbReference type="SAM" id="MobiDB-lite"/>
    </source>
</evidence>
<dbReference type="STRING" id="52838.A0A4S8IRP3"/>
<accession>A0A4S8IRP3</accession>
<sequence length="601" mass="66706">MGRKLDILLGRTSRQTSKLKTFLGLTVSRLAVLRNRRQVRRDQARGDVVQLLQLGHVDRALLRVEHVIKEQNMLDVFVMTEHYCHLLTERAPLLDRKPNRTRPLASRGGQATRWEGKLDILLGRTSRQTSKLKNLLGLTVSRLAVLRNRRQVRRDRRAATSSSSSSSAMSTAPSSEWSMCIKEQNMLGCVRDDRTLLHLLTERAPLWIASECLLHLARDQTIFFVEVVLYVLQGVPGGAAGGDLAPGLWSSPRRDARKLPELDKARGIFSSRYGKELVSAAVELRNNCCVDPKVDLIQTLGNSSGEFDGQPINSSQLEQLESDDNPAFRSHQKYDDVASSAAQAAFESAAFAAGSCKGCSGALSIGVPRKGSGDESKAGSQKRSDINGSESVEVENSADSKNFEKIHHDQNSGSDSDKGMKAKQNDLLHKERIRERSEMQLQRSSSSISDASDEDNAGSSEQHSAGFRGKNILFDESDNEEEKDRGLGTNLPYASHEELSPAGRIGYVVQAQRQFDASLDDSKPGKHQIRYYRRNETRNSEMNNNSLHEETHKVGSRSGTESNYSMYYNAEKTYLDSSGTMRPLNLSSGKKPISVRTRRGL</sequence>
<dbReference type="InterPro" id="IPR005061">
    <property type="entry name" value="Ist1"/>
</dbReference>
<protein>
    <submittedName>
        <fullName evidence="3">Uncharacterized protein</fullName>
    </submittedName>
</protein>
<feature type="compositionally biased region" description="Basic and acidic residues" evidence="2">
    <location>
        <begin position="401"/>
        <end position="438"/>
    </location>
</feature>
<evidence type="ECO:0000313" key="4">
    <source>
        <dbReference type="Proteomes" id="UP000317650"/>
    </source>
</evidence>
<dbReference type="Proteomes" id="UP000317650">
    <property type="component" value="Chromosome 6"/>
</dbReference>
<dbReference type="PANTHER" id="PTHR12161">
    <property type="entry name" value="IST1 FAMILY MEMBER"/>
    <property type="match status" value="1"/>
</dbReference>
<reference evidence="3 4" key="1">
    <citation type="journal article" date="2019" name="Nat. Plants">
        <title>Genome sequencing of Musa balbisiana reveals subgenome evolution and function divergence in polyploid bananas.</title>
        <authorList>
            <person name="Yao X."/>
        </authorList>
    </citation>
    <scope>NUCLEOTIDE SEQUENCE [LARGE SCALE GENOMIC DNA]</scope>
    <source>
        <strain evidence="4">cv. DH-PKW</strain>
        <tissue evidence="3">Leaves</tissue>
    </source>
</reference>
<proteinExistence type="inferred from homology"/>
<gene>
    <name evidence="3" type="ORF">C4D60_Mb06t24720</name>
</gene>
<evidence type="ECO:0000313" key="3">
    <source>
        <dbReference type="EMBL" id="THU50854.1"/>
    </source>
</evidence>
<organism evidence="3 4">
    <name type="scientific">Musa balbisiana</name>
    <name type="common">Banana</name>
    <dbReference type="NCBI Taxonomy" id="52838"/>
    <lineage>
        <taxon>Eukaryota</taxon>
        <taxon>Viridiplantae</taxon>
        <taxon>Streptophyta</taxon>
        <taxon>Embryophyta</taxon>
        <taxon>Tracheophyta</taxon>
        <taxon>Spermatophyta</taxon>
        <taxon>Magnoliopsida</taxon>
        <taxon>Liliopsida</taxon>
        <taxon>Zingiberales</taxon>
        <taxon>Musaceae</taxon>
        <taxon>Musa</taxon>
    </lineage>
</organism>
<dbReference type="Pfam" id="PF03398">
    <property type="entry name" value="Ist1"/>
    <property type="match status" value="1"/>
</dbReference>
<keyword evidence="4" id="KW-1185">Reference proteome</keyword>
<dbReference type="InterPro" id="IPR042277">
    <property type="entry name" value="IST1-like"/>
</dbReference>
<feature type="compositionally biased region" description="Low complexity" evidence="2">
    <location>
        <begin position="439"/>
        <end position="450"/>
    </location>
</feature>
<evidence type="ECO:0000256" key="1">
    <source>
        <dbReference type="ARBA" id="ARBA00005536"/>
    </source>
</evidence>
<dbReference type="Gene3D" id="1.20.1260.60">
    <property type="entry name" value="Vacuolar protein sorting-associated protein Ist1"/>
    <property type="match status" value="2"/>
</dbReference>
<dbReference type="PANTHER" id="PTHR12161:SF16">
    <property type="entry name" value="REGULATOR OF VPS4 ACTIVITY IN THE MVB PATHWAY PROTEIN"/>
    <property type="match status" value="1"/>
</dbReference>
<name>A0A4S8IRP3_MUSBA</name>
<dbReference type="GO" id="GO:0015031">
    <property type="term" value="P:protein transport"/>
    <property type="evidence" value="ECO:0007669"/>
    <property type="project" value="InterPro"/>
</dbReference>
<feature type="compositionally biased region" description="Low complexity" evidence="2">
    <location>
        <begin position="159"/>
        <end position="172"/>
    </location>
</feature>